<gene>
    <name evidence="1" type="ORF">V1525DRAFT_422569</name>
</gene>
<name>A0ACC3SR57_LIPKO</name>
<organism evidence="1 2">
    <name type="scientific">Lipomyces kononenkoae</name>
    <name type="common">Yeast</name>
    <dbReference type="NCBI Taxonomy" id="34357"/>
    <lineage>
        <taxon>Eukaryota</taxon>
        <taxon>Fungi</taxon>
        <taxon>Dikarya</taxon>
        <taxon>Ascomycota</taxon>
        <taxon>Saccharomycotina</taxon>
        <taxon>Lipomycetes</taxon>
        <taxon>Lipomycetales</taxon>
        <taxon>Lipomycetaceae</taxon>
        <taxon>Lipomyces</taxon>
    </lineage>
</organism>
<comment type="caution">
    <text evidence="1">The sequence shown here is derived from an EMBL/GenBank/DDBJ whole genome shotgun (WGS) entry which is preliminary data.</text>
</comment>
<dbReference type="EMBL" id="MU971519">
    <property type="protein sequence ID" value="KAK9234085.1"/>
    <property type="molecule type" value="Genomic_DNA"/>
</dbReference>
<sequence length="240" mass="27560">MAQHMYNNSKHSVTGVCPMESMMGFRGQTRVNTDEPPESELNSDETGDTAKTRQKATDRAAIIEAKREMLSELLETASASQAKYFNQKRIDMQFKSAIGPFQVIGTWDSNAYKLLLPPRYRQQHPVFHVSLLETYRDTARYETPPEAILVDDEIEYEIEAIRMERGSAKHKEYYLKWKGYPEEECTWNLPNTLVIPQRLRYTYRTPDPFAVRAENPSVKSVDSSHRGAAPKKGDSEAGYR</sequence>
<keyword evidence="2" id="KW-1185">Reference proteome</keyword>
<protein>
    <submittedName>
        <fullName evidence="1">Uncharacterized protein</fullName>
    </submittedName>
</protein>
<proteinExistence type="predicted"/>
<evidence type="ECO:0000313" key="1">
    <source>
        <dbReference type="EMBL" id="KAK9234085.1"/>
    </source>
</evidence>
<evidence type="ECO:0000313" key="2">
    <source>
        <dbReference type="Proteomes" id="UP001433508"/>
    </source>
</evidence>
<dbReference type="Proteomes" id="UP001433508">
    <property type="component" value="Unassembled WGS sequence"/>
</dbReference>
<accession>A0ACC3SR57</accession>
<reference evidence="2" key="1">
    <citation type="journal article" date="2024" name="Front. Bioeng. Biotechnol.">
        <title>Genome-scale model development and genomic sequencing of the oleaginous clade Lipomyces.</title>
        <authorList>
            <person name="Czajka J.J."/>
            <person name="Han Y."/>
            <person name="Kim J."/>
            <person name="Mondo S.J."/>
            <person name="Hofstad B.A."/>
            <person name="Robles A."/>
            <person name="Haridas S."/>
            <person name="Riley R."/>
            <person name="LaButti K."/>
            <person name="Pangilinan J."/>
            <person name="Andreopoulos W."/>
            <person name="Lipzen A."/>
            <person name="Yan J."/>
            <person name="Wang M."/>
            <person name="Ng V."/>
            <person name="Grigoriev I.V."/>
            <person name="Spatafora J.W."/>
            <person name="Magnuson J.K."/>
            <person name="Baker S.E."/>
            <person name="Pomraning K.R."/>
        </authorList>
    </citation>
    <scope>NUCLEOTIDE SEQUENCE [LARGE SCALE GENOMIC DNA]</scope>
    <source>
        <strain evidence="2">CBS 7786</strain>
    </source>
</reference>